<reference evidence="2" key="1">
    <citation type="submission" date="2016-10" db="EMBL/GenBank/DDBJ databases">
        <authorList>
            <person name="Varghese N."/>
            <person name="Submissions S."/>
        </authorList>
    </citation>
    <scope>NUCLEOTIDE SEQUENCE [LARGE SCALE GENOMIC DNA]</scope>
    <source>
        <strain evidence="2">UNC178MFTsu3.1</strain>
    </source>
</reference>
<organism evidence="1 2">
    <name type="scientific">Dyella marensis</name>
    <dbReference type="NCBI Taxonomy" id="500610"/>
    <lineage>
        <taxon>Bacteria</taxon>
        <taxon>Pseudomonadati</taxon>
        <taxon>Pseudomonadota</taxon>
        <taxon>Gammaproteobacteria</taxon>
        <taxon>Lysobacterales</taxon>
        <taxon>Rhodanobacteraceae</taxon>
        <taxon>Dyella</taxon>
    </lineage>
</organism>
<evidence type="ECO:0000313" key="1">
    <source>
        <dbReference type="EMBL" id="SFF25728.1"/>
    </source>
</evidence>
<accession>A0A1I2H817</accession>
<dbReference type="EMBL" id="FONH01000011">
    <property type="protein sequence ID" value="SFF25728.1"/>
    <property type="molecule type" value="Genomic_DNA"/>
</dbReference>
<gene>
    <name evidence="1" type="ORF">SAMN02799615_02892</name>
</gene>
<proteinExistence type="predicted"/>
<keyword evidence="2" id="KW-1185">Reference proteome</keyword>
<protein>
    <submittedName>
        <fullName evidence="1">Uncharacterized protein</fullName>
    </submittedName>
</protein>
<evidence type="ECO:0000313" key="2">
    <source>
        <dbReference type="Proteomes" id="UP000199477"/>
    </source>
</evidence>
<sequence>MEVDVYHGRKSFELGFEISFGGERYSLQTIMRVSDPIAANAYRKYAATTLEGVREGLEQLSAMVKTFAPRALRGEAEFFALLDEKKHTWSYEYALDVLAEQVRPMAESAFKRKEYSEVVELYGKILPRLTAAELKRLDISRVRAARI</sequence>
<dbReference type="Proteomes" id="UP000199477">
    <property type="component" value="Unassembled WGS sequence"/>
</dbReference>
<dbReference type="AlphaFoldDB" id="A0A1I2H817"/>
<name>A0A1I2H817_9GAMM</name>